<dbReference type="PANTHER" id="PTHR33868">
    <property type="entry name" value="EXPRESSED PROTEIN"/>
    <property type="match status" value="1"/>
</dbReference>
<accession>A0A7J7NTI9</accession>
<name>A0A7J7NTI9_9MAGN</name>
<keyword evidence="1" id="KW-0175">Coiled coil</keyword>
<proteinExistence type="predicted"/>
<feature type="transmembrane region" description="Helical" evidence="2">
    <location>
        <begin position="197"/>
        <end position="222"/>
    </location>
</feature>
<evidence type="ECO:0000256" key="1">
    <source>
        <dbReference type="SAM" id="Coils"/>
    </source>
</evidence>
<reference evidence="3 4" key="1">
    <citation type="journal article" date="2020" name="IScience">
        <title>Genome Sequencing of the Endangered Kingdonia uniflora (Circaeasteraceae, Ranunculales) Reveals Potential Mechanisms of Evolutionary Specialization.</title>
        <authorList>
            <person name="Sun Y."/>
            <person name="Deng T."/>
            <person name="Zhang A."/>
            <person name="Moore M.J."/>
            <person name="Landis J.B."/>
            <person name="Lin N."/>
            <person name="Zhang H."/>
            <person name="Zhang X."/>
            <person name="Huang J."/>
            <person name="Zhang X."/>
            <person name="Sun H."/>
            <person name="Wang H."/>
        </authorList>
    </citation>
    <scope>NUCLEOTIDE SEQUENCE [LARGE SCALE GENOMIC DNA]</scope>
    <source>
        <strain evidence="3">TB1705</strain>
        <tissue evidence="3">Leaf</tissue>
    </source>
</reference>
<evidence type="ECO:0000313" key="4">
    <source>
        <dbReference type="Proteomes" id="UP000541444"/>
    </source>
</evidence>
<dbReference type="OrthoDB" id="1673621at2759"/>
<dbReference type="PANTHER" id="PTHR33868:SF10">
    <property type="entry name" value="OS08G0483100 PROTEIN"/>
    <property type="match status" value="1"/>
</dbReference>
<dbReference type="AlphaFoldDB" id="A0A7J7NTI9"/>
<keyword evidence="2" id="KW-0812">Transmembrane</keyword>
<keyword evidence="4" id="KW-1185">Reference proteome</keyword>
<organism evidence="3 4">
    <name type="scientific">Kingdonia uniflora</name>
    <dbReference type="NCBI Taxonomy" id="39325"/>
    <lineage>
        <taxon>Eukaryota</taxon>
        <taxon>Viridiplantae</taxon>
        <taxon>Streptophyta</taxon>
        <taxon>Embryophyta</taxon>
        <taxon>Tracheophyta</taxon>
        <taxon>Spermatophyta</taxon>
        <taxon>Magnoliopsida</taxon>
        <taxon>Ranunculales</taxon>
        <taxon>Circaeasteraceae</taxon>
        <taxon>Kingdonia</taxon>
    </lineage>
</organism>
<dbReference type="Proteomes" id="UP000541444">
    <property type="component" value="Unassembled WGS sequence"/>
</dbReference>
<keyword evidence="2" id="KW-0472">Membrane</keyword>
<protein>
    <submittedName>
        <fullName evidence="3">Uncharacterized protein</fullName>
    </submittedName>
</protein>
<dbReference type="EMBL" id="JACGCM010000593">
    <property type="protein sequence ID" value="KAF6170294.1"/>
    <property type="molecule type" value="Genomic_DNA"/>
</dbReference>
<evidence type="ECO:0000313" key="3">
    <source>
        <dbReference type="EMBL" id="KAF6170294.1"/>
    </source>
</evidence>
<sequence length="232" mass="25637">MNSSSPTIPGWKSNAILKSSYKGYQYYGDLSSNYCATEKDKDTITGHVFSRSSSPGLLQNCDLPPPLKVFLGANRDVLTSTPSLIHPSKIGRDEEYDKCCITPDFNKEDKLGVLKALQLSQTRAREAERKLALITQERDRLSAAFLNESMRLLAHRQWIKLLELEISQLQSCEKELYKGSSSEEEKHSSENMGNGNLTVCMVLALCLGIAGVGFAFGCTYMFQGSFSVSAKG</sequence>
<comment type="caution">
    <text evidence="3">The sequence shown here is derived from an EMBL/GenBank/DDBJ whole genome shotgun (WGS) entry which is preliminary data.</text>
</comment>
<gene>
    <name evidence="3" type="ORF">GIB67_042984</name>
</gene>
<evidence type="ECO:0000256" key="2">
    <source>
        <dbReference type="SAM" id="Phobius"/>
    </source>
</evidence>
<keyword evidence="2" id="KW-1133">Transmembrane helix</keyword>
<feature type="coiled-coil region" evidence="1">
    <location>
        <begin position="117"/>
        <end position="144"/>
    </location>
</feature>